<dbReference type="InterPro" id="IPR003807">
    <property type="entry name" value="DUF202"/>
</dbReference>
<evidence type="ECO:0000256" key="7">
    <source>
        <dbReference type="SAM" id="Phobius"/>
    </source>
</evidence>
<evidence type="ECO:0000313" key="10">
    <source>
        <dbReference type="Proteomes" id="UP000284706"/>
    </source>
</evidence>
<evidence type="ECO:0000313" key="9">
    <source>
        <dbReference type="EMBL" id="PPQ95933.1"/>
    </source>
</evidence>
<feature type="transmembrane region" description="Helical" evidence="7">
    <location>
        <begin position="131"/>
        <end position="151"/>
    </location>
</feature>
<dbReference type="AlphaFoldDB" id="A0A409XYZ2"/>
<protein>
    <recommendedName>
        <fullName evidence="8">DUF202 domain-containing protein</fullName>
    </recommendedName>
</protein>
<dbReference type="Proteomes" id="UP000284706">
    <property type="component" value="Unassembled WGS sequence"/>
</dbReference>
<feature type="region of interest" description="Disordered" evidence="6">
    <location>
        <begin position="1"/>
        <end position="71"/>
    </location>
</feature>
<comment type="caution">
    <text evidence="9">The sequence shown here is derived from an EMBL/GenBank/DDBJ whole genome shotgun (WGS) entry which is preliminary data.</text>
</comment>
<sequence length="198" mass="21608">MSRSPDSIDSREYDAPNETTSLLTRGSMRRARNYQKSRPIPAQVNAPPASPSSLSQSRFSIPRSESTASDHYKERGLISGVQLRLKNVGSVARDHLSSERTFLSYVRTSLALASAGIALMQFLYLGTTTKAAAAPLGAILIIFALLVLFIGTKRFFLVQRTLITGYFPASTLEIALISFFLGSLVTATFVIILMGRSK</sequence>
<accession>A0A409XYZ2</accession>
<gene>
    <name evidence="9" type="ORF">CVT26_016154</name>
</gene>
<dbReference type="PANTHER" id="PTHR34187:SF2">
    <property type="entry name" value="DUF202 DOMAIN-CONTAINING PROTEIN"/>
    <property type="match status" value="1"/>
</dbReference>
<dbReference type="PANTHER" id="PTHR34187">
    <property type="entry name" value="FGR18P"/>
    <property type="match status" value="1"/>
</dbReference>
<feature type="transmembrane region" description="Helical" evidence="7">
    <location>
        <begin position="102"/>
        <end position="125"/>
    </location>
</feature>
<feature type="transmembrane region" description="Helical" evidence="7">
    <location>
        <begin position="172"/>
        <end position="195"/>
    </location>
</feature>
<evidence type="ECO:0000256" key="2">
    <source>
        <dbReference type="ARBA" id="ARBA00022475"/>
    </source>
</evidence>
<feature type="compositionally biased region" description="Basic and acidic residues" evidence="6">
    <location>
        <begin position="1"/>
        <end position="14"/>
    </location>
</feature>
<dbReference type="InterPro" id="IPR052053">
    <property type="entry name" value="IM_YidH-like"/>
</dbReference>
<evidence type="ECO:0000256" key="1">
    <source>
        <dbReference type="ARBA" id="ARBA00004651"/>
    </source>
</evidence>
<evidence type="ECO:0000256" key="6">
    <source>
        <dbReference type="SAM" id="MobiDB-lite"/>
    </source>
</evidence>
<dbReference type="OrthoDB" id="199599at2759"/>
<dbReference type="GO" id="GO:0005886">
    <property type="term" value="C:plasma membrane"/>
    <property type="evidence" value="ECO:0007669"/>
    <property type="project" value="UniProtKB-SubCell"/>
</dbReference>
<name>A0A409XYZ2_9AGAR</name>
<keyword evidence="3 7" id="KW-0812">Transmembrane</keyword>
<comment type="subcellular location">
    <subcellularLocation>
        <location evidence="1">Cell membrane</location>
        <topology evidence="1">Multi-pass membrane protein</topology>
    </subcellularLocation>
</comment>
<dbReference type="InParanoid" id="A0A409XYZ2"/>
<evidence type="ECO:0000256" key="5">
    <source>
        <dbReference type="ARBA" id="ARBA00023136"/>
    </source>
</evidence>
<evidence type="ECO:0000256" key="3">
    <source>
        <dbReference type="ARBA" id="ARBA00022692"/>
    </source>
</evidence>
<proteinExistence type="predicted"/>
<keyword evidence="4 7" id="KW-1133">Transmembrane helix</keyword>
<organism evidence="9 10">
    <name type="scientific">Gymnopilus dilepis</name>
    <dbReference type="NCBI Taxonomy" id="231916"/>
    <lineage>
        <taxon>Eukaryota</taxon>
        <taxon>Fungi</taxon>
        <taxon>Dikarya</taxon>
        <taxon>Basidiomycota</taxon>
        <taxon>Agaricomycotina</taxon>
        <taxon>Agaricomycetes</taxon>
        <taxon>Agaricomycetidae</taxon>
        <taxon>Agaricales</taxon>
        <taxon>Agaricineae</taxon>
        <taxon>Hymenogastraceae</taxon>
        <taxon>Gymnopilus</taxon>
    </lineage>
</organism>
<dbReference type="Pfam" id="PF02656">
    <property type="entry name" value="DUF202"/>
    <property type="match status" value="1"/>
</dbReference>
<keyword evidence="2" id="KW-1003">Cell membrane</keyword>
<feature type="domain" description="DUF202" evidence="8">
    <location>
        <begin position="93"/>
        <end position="160"/>
    </location>
</feature>
<evidence type="ECO:0000256" key="4">
    <source>
        <dbReference type="ARBA" id="ARBA00022989"/>
    </source>
</evidence>
<reference evidence="9 10" key="1">
    <citation type="journal article" date="2018" name="Evol. Lett.">
        <title>Horizontal gene cluster transfer increased hallucinogenic mushroom diversity.</title>
        <authorList>
            <person name="Reynolds H.T."/>
            <person name="Vijayakumar V."/>
            <person name="Gluck-Thaler E."/>
            <person name="Korotkin H.B."/>
            <person name="Matheny P.B."/>
            <person name="Slot J.C."/>
        </authorList>
    </citation>
    <scope>NUCLEOTIDE SEQUENCE [LARGE SCALE GENOMIC DNA]</scope>
    <source>
        <strain evidence="9 10">SRW20</strain>
    </source>
</reference>
<keyword evidence="10" id="KW-1185">Reference proteome</keyword>
<evidence type="ECO:0000259" key="8">
    <source>
        <dbReference type="Pfam" id="PF02656"/>
    </source>
</evidence>
<dbReference type="EMBL" id="NHYE01001405">
    <property type="protein sequence ID" value="PPQ95933.1"/>
    <property type="molecule type" value="Genomic_DNA"/>
</dbReference>
<feature type="compositionally biased region" description="Low complexity" evidence="6">
    <location>
        <begin position="51"/>
        <end position="64"/>
    </location>
</feature>
<keyword evidence="5 7" id="KW-0472">Membrane</keyword>